<accession>A0A0B1SQ95</accession>
<keyword evidence="2" id="KW-1185">Reference proteome</keyword>
<dbReference type="AlphaFoldDB" id="A0A0B1SQ95"/>
<gene>
    <name evidence="1" type="ORF">OESDEN_14618</name>
</gene>
<evidence type="ECO:0000313" key="2">
    <source>
        <dbReference type="Proteomes" id="UP000053660"/>
    </source>
</evidence>
<name>A0A0B1SQ95_OESDE</name>
<protein>
    <submittedName>
        <fullName evidence="1">Uncharacterized protein</fullName>
    </submittedName>
</protein>
<organism evidence="1 2">
    <name type="scientific">Oesophagostomum dentatum</name>
    <name type="common">Nodular worm</name>
    <dbReference type="NCBI Taxonomy" id="61180"/>
    <lineage>
        <taxon>Eukaryota</taxon>
        <taxon>Metazoa</taxon>
        <taxon>Ecdysozoa</taxon>
        <taxon>Nematoda</taxon>
        <taxon>Chromadorea</taxon>
        <taxon>Rhabditida</taxon>
        <taxon>Rhabditina</taxon>
        <taxon>Rhabditomorpha</taxon>
        <taxon>Strongyloidea</taxon>
        <taxon>Strongylidae</taxon>
        <taxon>Oesophagostomum</taxon>
    </lineage>
</organism>
<evidence type="ECO:0000313" key="1">
    <source>
        <dbReference type="EMBL" id="KHJ85652.1"/>
    </source>
</evidence>
<proteinExistence type="predicted"/>
<reference evidence="1 2" key="1">
    <citation type="submission" date="2014-03" db="EMBL/GenBank/DDBJ databases">
        <title>Draft genome of the hookworm Oesophagostomum dentatum.</title>
        <authorList>
            <person name="Mitreva M."/>
        </authorList>
    </citation>
    <scope>NUCLEOTIDE SEQUENCE [LARGE SCALE GENOMIC DNA]</scope>
    <source>
        <strain evidence="1 2">OD-Hann</strain>
    </source>
</reference>
<sequence length="55" mass="6315">MESKLLVGANLTELLIGRPLILGTQTGERTVTSKFFEDRTTVELKKRWSRESSKY</sequence>
<dbReference type="EMBL" id="KN563070">
    <property type="protein sequence ID" value="KHJ85652.1"/>
    <property type="molecule type" value="Genomic_DNA"/>
</dbReference>
<feature type="non-terminal residue" evidence="1">
    <location>
        <position position="55"/>
    </location>
</feature>
<dbReference type="Proteomes" id="UP000053660">
    <property type="component" value="Unassembled WGS sequence"/>
</dbReference>